<dbReference type="Gene3D" id="3.30.565.10">
    <property type="entry name" value="Histidine kinase-like ATPase, C-terminal domain"/>
    <property type="match status" value="1"/>
</dbReference>
<evidence type="ECO:0000259" key="4">
    <source>
        <dbReference type="Pfam" id="PF06580"/>
    </source>
</evidence>
<dbReference type="GO" id="GO:0000155">
    <property type="term" value="F:phosphorelay sensor kinase activity"/>
    <property type="evidence" value="ECO:0007669"/>
    <property type="project" value="InterPro"/>
</dbReference>
<sequence>MAFPRAGGQAGRIVTQDQPDRADPAESSRLPLRLVLISIAGLWLTYFVLITVRGLIVGLELQEALLWRRLMVCLAGGGITFGMWLVLRLVDSCSLAVKTATALVVALPAALMIAQTNQMVFADVQEQMIQKIGEQQGVIFRRDEAGNLLVDIPPVPTPAETPDAQTLEDDDLDTRTFVIAPAPIGIERWRQLTDIAIGRYFLLLAWAALYLALLAGAQARASQAREERFRLAAKAAELRSLRYQINPHFLFNTLNSLSSLVITGKDTRAEAMIQAVSNFYRHSLAEEPTEDVALEDEIALQRDYLAIEEVRFPRRLLATIDLPQHLERARVPGMILQPLVENSVRYAVARSTTPVNVTIEAFARDKRLHLVVADDGPGLGDSGGGGFGIGLTNVRDRLRARFGDRAEVLSGQAEGGGYRTELIMPLDVNDGK</sequence>
<keyword evidence="5" id="KW-0808">Transferase</keyword>
<keyword evidence="2" id="KW-0472">Membrane</keyword>
<comment type="caution">
    <text evidence="5">The sequence shown here is derived from an EMBL/GenBank/DDBJ whole genome shotgun (WGS) entry which is preliminary data.</text>
</comment>
<feature type="transmembrane region" description="Helical" evidence="2">
    <location>
        <begin position="34"/>
        <end position="58"/>
    </location>
</feature>
<dbReference type="SUPFAM" id="SSF55874">
    <property type="entry name" value="ATPase domain of HSP90 chaperone/DNA topoisomerase II/histidine kinase"/>
    <property type="match status" value="1"/>
</dbReference>
<dbReference type="InterPro" id="IPR010559">
    <property type="entry name" value="Sig_transdc_His_kin_internal"/>
</dbReference>
<dbReference type="PANTHER" id="PTHR34220:SF7">
    <property type="entry name" value="SENSOR HISTIDINE KINASE YPDA"/>
    <property type="match status" value="1"/>
</dbReference>
<name>A0A395LIY2_9SPHN</name>
<feature type="domain" description="Signal transduction histidine kinase internal region" evidence="4">
    <location>
        <begin position="236"/>
        <end position="316"/>
    </location>
</feature>
<dbReference type="Pfam" id="PF02518">
    <property type="entry name" value="HATPase_c"/>
    <property type="match status" value="1"/>
</dbReference>
<evidence type="ECO:0000259" key="3">
    <source>
        <dbReference type="Pfam" id="PF02518"/>
    </source>
</evidence>
<proteinExistence type="predicted"/>
<feature type="transmembrane region" description="Helical" evidence="2">
    <location>
        <begin position="70"/>
        <end position="89"/>
    </location>
</feature>
<dbReference type="AlphaFoldDB" id="A0A395LIY2"/>
<gene>
    <name evidence="5" type="ORF">DL238_02850</name>
</gene>
<protein>
    <submittedName>
        <fullName evidence="5">Sensor histidine kinase</fullName>
    </submittedName>
</protein>
<reference evidence="5 6" key="1">
    <citation type="submission" date="2018-07" db="EMBL/GenBank/DDBJ databases">
        <title>Erythrobacter nanhaiensis sp. nov., a novel member of the genus Erythrobacter isolated from the South China Sea.</title>
        <authorList>
            <person name="Chen X."/>
            <person name="Liu J."/>
        </authorList>
    </citation>
    <scope>NUCLEOTIDE SEQUENCE [LARGE SCALE GENOMIC DNA]</scope>
    <source>
        <strain evidence="5 6">S-5</strain>
    </source>
</reference>
<dbReference type="GO" id="GO:0016020">
    <property type="term" value="C:membrane"/>
    <property type="evidence" value="ECO:0007669"/>
    <property type="project" value="InterPro"/>
</dbReference>
<dbReference type="InterPro" id="IPR003594">
    <property type="entry name" value="HATPase_dom"/>
</dbReference>
<feature type="transmembrane region" description="Helical" evidence="2">
    <location>
        <begin position="200"/>
        <end position="219"/>
    </location>
</feature>
<evidence type="ECO:0000256" key="1">
    <source>
        <dbReference type="SAM" id="MobiDB-lite"/>
    </source>
</evidence>
<keyword evidence="6" id="KW-1185">Reference proteome</keyword>
<dbReference type="Proteomes" id="UP000254101">
    <property type="component" value="Unassembled WGS sequence"/>
</dbReference>
<organism evidence="5 6">
    <name type="scientific">Alteriqipengyuania lutimaris</name>
    <dbReference type="NCBI Taxonomy" id="1538146"/>
    <lineage>
        <taxon>Bacteria</taxon>
        <taxon>Pseudomonadati</taxon>
        <taxon>Pseudomonadota</taxon>
        <taxon>Alphaproteobacteria</taxon>
        <taxon>Sphingomonadales</taxon>
        <taxon>Erythrobacteraceae</taxon>
        <taxon>Alteriqipengyuania</taxon>
    </lineage>
</organism>
<accession>A0A395LIY2</accession>
<evidence type="ECO:0000313" key="5">
    <source>
        <dbReference type="EMBL" id="RDS76645.1"/>
    </source>
</evidence>
<dbReference type="EMBL" id="QRBB01000001">
    <property type="protein sequence ID" value="RDS76645.1"/>
    <property type="molecule type" value="Genomic_DNA"/>
</dbReference>
<dbReference type="Pfam" id="PF06580">
    <property type="entry name" value="His_kinase"/>
    <property type="match status" value="1"/>
</dbReference>
<keyword evidence="2" id="KW-0812">Transmembrane</keyword>
<dbReference type="PANTHER" id="PTHR34220">
    <property type="entry name" value="SENSOR HISTIDINE KINASE YPDA"/>
    <property type="match status" value="1"/>
</dbReference>
<feature type="transmembrane region" description="Helical" evidence="2">
    <location>
        <begin position="95"/>
        <end position="114"/>
    </location>
</feature>
<dbReference type="OrthoDB" id="2514702at2"/>
<keyword evidence="5" id="KW-0418">Kinase</keyword>
<feature type="region of interest" description="Disordered" evidence="1">
    <location>
        <begin position="1"/>
        <end position="25"/>
    </location>
</feature>
<evidence type="ECO:0000313" key="6">
    <source>
        <dbReference type="Proteomes" id="UP000254101"/>
    </source>
</evidence>
<dbReference type="InterPro" id="IPR050640">
    <property type="entry name" value="Bact_2-comp_sensor_kinase"/>
</dbReference>
<feature type="domain" description="Histidine kinase/HSP90-like ATPase" evidence="3">
    <location>
        <begin position="334"/>
        <end position="426"/>
    </location>
</feature>
<keyword evidence="2" id="KW-1133">Transmembrane helix</keyword>
<evidence type="ECO:0000256" key="2">
    <source>
        <dbReference type="SAM" id="Phobius"/>
    </source>
</evidence>
<dbReference type="InterPro" id="IPR036890">
    <property type="entry name" value="HATPase_C_sf"/>
</dbReference>